<dbReference type="InterPro" id="IPR043461">
    <property type="entry name" value="LpxH-like"/>
</dbReference>
<name>A0A1N6PTB3_9GAMM</name>
<dbReference type="GO" id="GO:0005737">
    <property type="term" value="C:cytoplasm"/>
    <property type="evidence" value="ECO:0007669"/>
    <property type="project" value="InterPro"/>
</dbReference>
<dbReference type="eggNOG" id="COG2908">
    <property type="taxonomic scope" value="Bacteria"/>
</dbReference>
<feature type="binding site" evidence="10">
    <location>
        <position position="164"/>
    </location>
    <ligand>
        <name>substrate</name>
    </ligand>
</feature>
<comment type="pathway">
    <text evidence="10">Glycolipid biosynthesis; lipid IV(A) biosynthesis; lipid IV(A) from (3R)-3-hydroxytetradecanoyl-[acyl-carrier-protein] and UDP-N-acetyl-alpha-D-glucosamine: step 4/6.</text>
</comment>
<evidence type="ECO:0000256" key="3">
    <source>
        <dbReference type="ARBA" id="ARBA00022519"/>
    </source>
</evidence>
<comment type="subcellular location">
    <subcellularLocation>
        <location evidence="10">Cell inner membrane</location>
        <topology evidence="10">Peripheral membrane protein</topology>
        <orientation evidence="10">Cytoplasmic side</orientation>
    </subcellularLocation>
</comment>
<dbReference type="AlphaFoldDB" id="A0A1N6PTB3"/>
<feature type="binding site" evidence="10">
    <location>
        <position position="195"/>
    </location>
    <ligand>
        <name>substrate</name>
    </ligand>
</feature>
<keyword evidence="4 10" id="KW-0441">Lipid A biosynthesis</keyword>
<evidence type="ECO:0000256" key="1">
    <source>
        <dbReference type="ARBA" id="ARBA00022475"/>
    </source>
</evidence>
<feature type="binding site" evidence="10">
    <location>
        <position position="8"/>
    </location>
    <ligand>
        <name>Mn(2+)</name>
        <dbReference type="ChEBI" id="CHEBI:29035"/>
        <label>1</label>
    </ligand>
</feature>
<organism evidence="12 13">
    <name type="scientific">Marinobacterium stanieri</name>
    <dbReference type="NCBI Taxonomy" id="49186"/>
    <lineage>
        <taxon>Bacteria</taxon>
        <taxon>Pseudomonadati</taxon>
        <taxon>Pseudomonadota</taxon>
        <taxon>Gammaproteobacteria</taxon>
        <taxon>Oceanospirillales</taxon>
        <taxon>Oceanospirillaceae</taxon>
        <taxon>Marinobacterium</taxon>
    </lineage>
</organism>
<evidence type="ECO:0000256" key="2">
    <source>
        <dbReference type="ARBA" id="ARBA00022516"/>
    </source>
</evidence>
<dbReference type="UniPathway" id="UPA00359">
    <property type="reaction ID" value="UER00480"/>
</dbReference>
<feature type="binding site" evidence="10">
    <location>
        <position position="122"/>
    </location>
    <ligand>
        <name>substrate</name>
    </ligand>
</feature>
<feature type="binding site" evidence="10">
    <location>
        <position position="197"/>
    </location>
    <ligand>
        <name>Mn(2+)</name>
        <dbReference type="ChEBI" id="CHEBI:29035"/>
        <label>1</label>
    </ligand>
</feature>
<dbReference type="Proteomes" id="UP000186895">
    <property type="component" value="Unassembled WGS sequence"/>
</dbReference>
<evidence type="ECO:0000256" key="4">
    <source>
        <dbReference type="ARBA" id="ARBA00022556"/>
    </source>
</evidence>
<evidence type="ECO:0000313" key="13">
    <source>
        <dbReference type="Proteomes" id="UP000186895"/>
    </source>
</evidence>
<dbReference type="NCBIfam" id="NF003743">
    <property type="entry name" value="PRK05340.1"/>
    <property type="match status" value="1"/>
</dbReference>
<evidence type="ECO:0000256" key="8">
    <source>
        <dbReference type="ARBA" id="ARBA00023136"/>
    </source>
</evidence>
<comment type="function">
    <text evidence="10">Hydrolyzes the pyrophosphate bond of UDP-2,3-diacylglucosamine to yield 2,3-diacylglucosamine 1-phosphate (lipid X) and UMP by catalyzing the attack of water at the alpha-P atom. Involved in the biosynthesis of lipid A, a phosphorylated glycolipid that anchors the lipopolysaccharide to the outer membrane of the cell.</text>
</comment>
<reference evidence="12 13" key="1">
    <citation type="submission" date="2017-01" db="EMBL/GenBank/DDBJ databases">
        <authorList>
            <person name="Mah S.A."/>
            <person name="Swanson W.J."/>
            <person name="Moy G.W."/>
            <person name="Vacquier V.D."/>
        </authorList>
    </citation>
    <scope>NUCLEOTIDE SEQUENCE [LARGE SCALE GENOMIC DNA]</scope>
    <source>
        <strain evidence="12 13">DSM 7027</strain>
    </source>
</reference>
<dbReference type="HAMAP" id="MF_00575">
    <property type="entry name" value="LpxH"/>
    <property type="match status" value="1"/>
</dbReference>
<evidence type="ECO:0000259" key="11">
    <source>
        <dbReference type="Pfam" id="PF00149"/>
    </source>
</evidence>
<comment type="similarity">
    <text evidence="10">Belongs to the LpxH family.</text>
</comment>
<keyword evidence="8 10" id="KW-0472">Membrane</keyword>
<feature type="binding site" evidence="10">
    <location>
        <begin position="79"/>
        <end position="80"/>
    </location>
    <ligand>
        <name>substrate</name>
    </ligand>
</feature>
<evidence type="ECO:0000256" key="7">
    <source>
        <dbReference type="ARBA" id="ARBA00023098"/>
    </source>
</evidence>
<keyword evidence="3 10" id="KW-0997">Cell inner membrane</keyword>
<feature type="binding site" evidence="10">
    <location>
        <position position="114"/>
    </location>
    <ligand>
        <name>Mn(2+)</name>
        <dbReference type="ChEBI" id="CHEBI:29035"/>
        <label>2</label>
    </ligand>
</feature>
<proteinExistence type="inferred from homology"/>
<dbReference type="CDD" id="cd07398">
    <property type="entry name" value="MPP_YbbF-LpxH"/>
    <property type="match status" value="1"/>
</dbReference>
<dbReference type="PANTHER" id="PTHR34990:SF1">
    <property type="entry name" value="UDP-2,3-DIACYLGLUCOSAMINE HYDROLASE"/>
    <property type="match status" value="1"/>
</dbReference>
<dbReference type="InterPro" id="IPR004843">
    <property type="entry name" value="Calcineurin-like_PHP"/>
</dbReference>
<keyword evidence="7 10" id="KW-0443">Lipid metabolism</keyword>
<accession>A0A1N6PTB3</accession>
<keyword evidence="1 10" id="KW-1003">Cell membrane</keyword>
<keyword evidence="9 10" id="KW-0464">Manganese</keyword>
<dbReference type="SUPFAM" id="SSF56300">
    <property type="entry name" value="Metallo-dependent phosphatases"/>
    <property type="match status" value="1"/>
</dbReference>
<keyword evidence="5 10" id="KW-0479">Metal-binding</keyword>
<dbReference type="InterPro" id="IPR010138">
    <property type="entry name" value="UDP-diacylglucosamine_Hdrlase"/>
</dbReference>
<feature type="domain" description="Calcineurin-like phosphoesterase" evidence="11">
    <location>
        <begin position="4"/>
        <end position="199"/>
    </location>
</feature>
<dbReference type="EC" id="3.6.1.54" evidence="10"/>
<dbReference type="RefSeq" id="WP_076461358.1">
    <property type="nucleotide sequence ID" value="NZ_FTMN01000002.1"/>
</dbReference>
<protein>
    <recommendedName>
        <fullName evidence="10">UDP-2,3-diacylglucosamine hydrolase</fullName>
        <ecNumber evidence="10">3.6.1.54</ecNumber>
    </recommendedName>
    <alternativeName>
        <fullName evidence="10">UDP-2,3-diacylglucosamine diphosphatase</fullName>
    </alternativeName>
</protein>
<dbReference type="PANTHER" id="PTHR34990">
    <property type="entry name" value="UDP-2,3-DIACYLGLUCOSAMINE HYDROLASE-RELATED"/>
    <property type="match status" value="1"/>
</dbReference>
<feature type="binding site" evidence="10">
    <location>
        <position position="10"/>
    </location>
    <ligand>
        <name>Mn(2+)</name>
        <dbReference type="ChEBI" id="CHEBI:29035"/>
        <label>1</label>
    </ligand>
</feature>
<dbReference type="Pfam" id="PF00149">
    <property type="entry name" value="Metallophos"/>
    <property type="match status" value="1"/>
</dbReference>
<dbReference type="GO" id="GO:0008758">
    <property type="term" value="F:UDP-2,3-diacylglucosamine hydrolase activity"/>
    <property type="evidence" value="ECO:0007669"/>
    <property type="project" value="UniProtKB-UniRule"/>
</dbReference>
<feature type="binding site" evidence="10">
    <location>
        <position position="41"/>
    </location>
    <ligand>
        <name>Mn(2+)</name>
        <dbReference type="ChEBI" id="CHEBI:29035"/>
        <label>2</label>
    </ligand>
</feature>
<feature type="binding site" evidence="10">
    <location>
        <position position="160"/>
    </location>
    <ligand>
        <name>substrate</name>
    </ligand>
</feature>
<dbReference type="NCBIfam" id="TIGR01854">
    <property type="entry name" value="lipid_A_lpxH"/>
    <property type="match status" value="1"/>
</dbReference>
<dbReference type="EMBL" id="FTMN01000002">
    <property type="protein sequence ID" value="SIQ07561.1"/>
    <property type="molecule type" value="Genomic_DNA"/>
</dbReference>
<feature type="binding site" evidence="10">
    <location>
        <position position="195"/>
    </location>
    <ligand>
        <name>Mn(2+)</name>
        <dbReference type="ChEBI" id="CHEBI:29035"/>
        <label>2</label>
    </ligand>
</feature>
<feature type="binding site" evidence="10">
    <location>
        <position position="167"/>
    </location>
    <ligand>
        <name>substrate</name>
    </ligand>
</feature>
<dbReference type="STRING" id="49186.SAMN05421647_10222"/>
<comment type="catalytic activity">
    <reaction evidence="10">
        <text>UDP-2-N,3-O-bis[(3R)-3-hydroxytetradecanoyl]-alpha-D-glucosamine + H2O = 2-N,3-O-bis[(3R)-3-hydroxytetradecanoyl]-alpha-D-glucosaminyl 1-phosphate + UMP + 2 H(+)</text>
        <dbReference type="Rhea" id="RHEA:25213"/>
        <dbReference type="ChEBI" id="CHEBI:15377"/>
        <dbReference type="ChEBI" id="CHEBI:15378"/>
        <dbReference type="ChEBI" id="CHEBI:57865"/>
        <dbReference type="ChEBI" id="CHEBI:57957"/>
        <dbReference type="ChEBI" id="CHEBI:78847"/>
        <dbReference type="EC" id="3.6.1.54"/>
    </reaction>
</comment>
<feature type="binding site" evidence="10">
    <location>
        <position position="41"/>
    </location>
    <ligand>
        <name>Mn(2+)</name>
        <dbReference type="ChEBI" id="CHEBI:29035"/>
        <label>1</label>
    </ligand>
</feature>
<feature type="binding site" evidence="10">
    <location>
        <position position="79"/>
    </location>
    <ligand>
        <name>Mn(2+)</name>
        <dbReference type="ChEBI" id="CHEBI:29035"/>
        <label>2</label>
    </ligand>
</feature>
<evidence type="ECO:0000313" key="12">
    <source>
        <dbReference type="EMBL" id="SIQ07561.1"/>
    </source>
</evidence>
<evidence type="ECO:0000256" key="9">
    <source>
        <dbReference type="ARBA" id="ARBA00023211"/>
    </source>
</evidence>
<evidence type="ECO:0000256" key="10">
    <source>
        <dbReference type="HAMAP-Rule" id="MF_00575"/>
    </source>
</evidence>
<keyword evidence="13" id="KW-1185">Reference proteome</keyword>
<keyword evidence="6 10" id="KW-0378">Hydrolase</keyword>
<dbReference type="InterPro" id="IPR029052">
    <property type="entry name" value="Metallo-depent_PP-like"/>
</dbReference>
<dbReference type="GO" id="GO:0019897">
    <property type="term" value="C:extrinsic component of plasma membrane"/>
    <property type="evidence" value="ECO:0007669"/>
    <property type="project" value="UniProtKB-UniRule"/>
</dbReference>
<evidence type="ECO:0000256" key="5">
    <source>
        <dbReference type="ARBA" id="ARBA00022723"/>
    </source>
</evidence>
<sequence>MLRYFVADLHLDSKRPDIIRAFVHFLNEKAVHGNELYLLGDIFEAWIGDDAAPDFLQPVYDALTCASQSGVKIYFQHGNRDFLVGQAFMDRIGAELLPECQVIESAHGKTLLLHGDQLCLDDIDYQAFRKQVRNPEWQAAILSKSVPERLELARQLRQASQEQTAQKAQDITDVSPSAVSQTLEQEAAPLMIHGHTHRPEIHTEQSKTGGVRIVLGDWDTHGWYLEQDQKGSRLYAFKLPDGPAELQDYLAAPD</sequence>
<gene>
    <name evidence="10" type="primary">lpxH</name>
    <name evidence="12" type="ORF">SAMN05421647_10222</name>
</gene>
<comment type="cofactor">
    <cofactor evidence="10">
        <name>Mn(2+)</name>
        <dbReference type="ChEBI" id="CHEBI:29035"/>
    </cofactor>
    <text evidence="10">Binds 2 Mn(2+) ions per subunit in a binuclear metal center.</text>
</comment>
<evidence type="ECO:0000256" key="6">
    <source>
        <dbReference type="ARBA" id="ARBA00022801"/>
    </source>
</evidence>
<dbReference type="Gene3D" id="3.60.21.10">
    <property type="match status" value="1"/>
</dbReference>
<dbReference type="GO" id="GO:0030145">
    <property type="term" value="F:manganese ion binding"/>
    <property type="evidence" value="ECO:0007669"/>
    <property type="project" value="UniProtKB-UniRule"/>
</dbReference>
<dbReference type="GO" id="GO:0009245">
    <property type="term" value="P:lipid A biosynthetic process"/>
    <property type="evidence" value="ECO:0007669"/>
    <property type="project" value="UniProtKB-UniRule"/>
</dbReference>
<keyword evidence="2 10" id="KW-0444">Lipid biosynthesis</keyword>